<organism evidence="2 3">
    <name type="scientific">Streptomyces spirodelae</name>
    <dbReference type="NCBI Taxonomy" id="2812904"/>
    <lineage>
        <taxon>Bacteria</taxon>
        <taxon>Bacillati</taxon>
        <taxon>Actinomycetota</taxon>
        <taxon>Actinomycetes</taxon>
        <taxon>Kitasatosporales</taxon>
        <taxon>Streptomycetaceae</taxon>
        <taxon>Streptomyces</taxon>
    </lineage>
</organism>
<reference evidence="2 3" key="1">
    <citation type="submission" date="2021-02" db="EMBL/GenBank/DDBJ databases">
        <title>Streptomyces spirodelae sp. nov., isolated from duckweed.</title>
        <authorList>
            <person name="Saimee Y."/>
            <person name="Duangmal K."/>
        </authorList>
    </citation>
    <scope>NUCLEOTIDE SEQUENCE [LARGE SCALE GENOMIC DNA]</scope>
    <source>
        <strain evidence="2 3">DW4-2</strain>
    </source>
</reference>
<proteinExistence type="predicted"/>
<gene>
    <name evidence="2" type="ORF">JW592_19285</name>
</gene>
<dbReference type="RefSeq" id="WP_209266389.1">
    <property type="nucleotide sequence ID" value="NZ_JAFFZN010000017.1"/>
</dbReference>
<keyword evidence="3" id="KW-1185">Reference proteome</keyword>
<evidence type="ECO:0000313" key="3">
    <source>
        <dbReference type="Proteomes" id="UP001518976"/>
    </source>
</evidence>
<dbReference type="Proteomes" id="UP001518976">
    <property type="component" value="Unassembled WGS sequence"/>
</dbReference>
<feature type="region of interest" description="Disordered" evidence="1">
    <location>
        <begin position="277"/>
        <end position="329"/>
    </location>
</feature>
<comment type="caution">
    <text evidence="2">The sequence shown here is derived from an EMBL/GenBank/DDBJ whole genome shotgun (WGS) entry which is preliminary data.</text>
</comment>
<feature type="compositionally biased region" description="Low complexity" evidence="1">
    <location>
        <begin position="303"/>
        <end position="322"/>
    </location>
</feature>
<feature type="compositionally biased region" description="Pro residues" evidence="1">
    <location>
        <begin position="277"/>
        <end position="302"/>
    </location>
</feature>
<dbReference type="EMBL" id="JAFFZN010000017">
    <property type="protein sequence ID" value="MBO8187588.1"/>
    <property type="molecule type" value="Genomic_DNA"/>
</dbReference>
<accession>A0ABS3WWS9</accession>
<name>A0ABS3WWS9_9ACTN</name>
<sequence length="329" mass="34648">MSTALAVTSPDHLLAATDRHTPHAHVFSPPDEQPLAEALAQTQALLEQHGYLLTVFPATLPTPFRHRLHTVRSLLESRRIALLPVELPPLACGMLVRQLRQLSLCDFTPGVLGAAARLLTHYLYAGAVLGSVAKLDRVPVAVGSHARSWLPGTQFAVLAAPTPELIRLGTPGSEEGLTGPRFATELTVAPGQLSADWALRSLPARWRVARVHEAPLPRDSAAWWGTAKLTEFVAAIPDVSVLYQLVASVRRDECPGCGLELIGDRCAFCATPLPPAPTASSVPPAPRAPAPRAPSTPPPAPSVAPAAPAAPSAPATSEPVVADPRGIRP</sequence>
<protein>
    <submittedName>
        <fullName evidence="2">Uncharacterized protein</fullName>
    </submittedName>
</protein>
<evidence type="ECO:0000313" key="2">
    <source>
        <dbReference type="EMBL" id="MBO8187588.1"/>
    </source>
</evidence>
<evidence type="ECO:0000256" key="1">
    <source>
        <dbReference type="SAM" id="MobiDB-lite"/>
    </source>
</evidence>